<dbReference type="InterPro" id="IPR009057">
    <property type="entry name" value="Homeodomain-like_sf"/>
</dbReference>
<dbReference type="AlphaFoldDB" id="A0A380TTE9"/>
<name>A0A380TTE9_9PAST</name>
<dbReference type="Proteomes" id="UP000254649">
    <property type="component" value="Unassembled WGS sequence"/>
</dbReference>
<proteinExistence type="predicted"/>
<dbReference type="SUPFAM" id="SSF46689">
    <property type="entry name" value="Homeodomain-like"/>
    <property type="match status" value="1"/>
</dbReference>
<evidence type="ECO:0000313" key="2">
    <source>
        <dbReference type="Proteomes" id="UP000254649"/>
    </source>
</evidence>
<accession>A0A380TTE9</accession>
<organism evidence="1 2">
    <name type="scientific">[Actinobacillus] rossii</name>
    <dbReference type="NCBI Taxonomy" id="123820"/>
    <lineage>
        <taxon>Bacteria</taxon>
        <taxon>Pseudomonadati</taxon>
        <taxon>Pseudomonadota</taxon>
        <taxon>Gammaproteobacteria</taxon>
        <taxon>Pasteurellales</taxon>
        <taxon>Pasteurellaceae</taxon>
    </lineage>
</organism>
<keyword evidence="2" id="KW-1185">Reference proteome</keyword>
<protein>
    <submittedName>
        <fullName evidence="1">Uncharacterized protein</fullName>
    </submittedName>
</protein>
<reference evidence="1 2" key="1">
    <citation type="submission" date="2018-06" db="EMBL/GenBank/DDBJ databases">
        <authorList>
            <consortium name="Pathogen Informatics"/>
            <person name="Doyle S."/>
        </authorList>
    </citation>
    <scope>NUCLEOTIDE SEQUENCE [LARGE SCALE GENOMIC DNA]</scope>
    <source>
        <strain evidence="1 2">NCTC10801</strain>
    </source>
</reference>
<gene>
    <name evidence="1" type="ORF">NCTC10801_01463</name>
</gene>
<sequence length="171" mass="19818">MPKNKKISEFYPDFLKVHVLISDKRSYCGGYMTSELESVAELLPDVVHEMIDLVGFLDTEKLIKTFGGVSFRFSDGAVYFPQLVELLGRESAVKLRQYFKAEHVYIPRCVVALRALRDLRFRAEYIYLTQKEKKSGRQAMLSLCPKYEICDRVGWKIVTQPDNVVMQGYLF</sequence>
<dbReference type="EMBL" id="UFRQ01000003">
    <property type="protein sequence ID" value="SUT91452.1"/>
    <property type="molecule type" value="Genomic_DNA"/>
</dbReference>
<evidence type="ECO:0000313" key="1">
    <source>
        <dbReference type="EMBL" id="SUT91452.1"/>
    </source>
</evidence>